<protein>
    <recommendedName>
        <fullName evidence="2">F-box domain-containing protein</fullName>
    </recommendedName>
</protein>
<gene>
    <name evidence="5" type="ORF">B0A54_05379</name>
    <name evidence="3" type="ORF">LTR82_009695</name>
    <name evidence="4" type="ORF">LTR91_006404</name>
</gene>
<reference evidence="3" key="2">
    <citation type="submission" date="2021-12" db="EMBL/GenBank/DDBJ databases">
        <title>Black yeast isolated from Biological Soil Crust.</title>
        <authorList>
            <person name="Kurbessoian T."/>
        </authorList>
    </citation>
    <scope>NUCLEOTIDE SEQUENCE</scope>
    <source>
        <strain evidence="3">CCFEE 5208</strain>
    </source>
</reference>
<accession>A0A4U0V4S0</accession>
<evidence type="ECO:0000313" key="6">
    <source>
        <dbReference type="Proteomes" id="UP000310066"/>
    </source>
</evidence>
<feature type="domain" description="F-box" evidence="2">
    <location>
        <begin position="95"/>
        <end position="143"/>
    </location>
</feature>
<proteinExistence type="predicted"/>
<feature type="compositionally biased region" description="Basic residues" evidence="1">
    <location>
        <begin position="72"/>
        <end position="89"/>
    </location>
</feature>
<comment type="caution">
    <text evidence="5">The sequence shown here is derived from an EMBL/GenBank/DDBJ whole genome shotgun (WGS) entry which is preliminary data.</text>
</comment>
<name>A0A4U0V4S0_9PEZI</name>
<dbReference type="SUPFAM" id="SSF81383">
    <property type="entry name" value="F-box domain"/>
    <property type="match status" value="1"/>
</dbReference>
<dbReference type="STRING" id="329885.A0A4U0V4S0"/>
<evidence type="ECO:0000259" key="2">
    <source>
        <dbReference type="PROSITE" id="PS50181"/>
    </source>
</evidence>
<evidence type="ECO:0000313" key="3">
    <source>
        <dbReference type="EMBL" id="KAK0319278.1"/>
    </source>
</evidence>
<reference evidence="5 6" key="1">
    <citation type="submission" date="2017-03" db="EMBL/GenBank/DDBJ databases">
        <title>Genomes of endolithic fungi from Antarctica.</title>
        <authorList>
            <person name="Coleine C."/>
            <person name="Masonjones S."/>
            <person name="Stajich J.E."/>
        </authorList>
    </citation>
    <scope>NUCLEOTIDE SEQUENCE [LARGE SCALE GENOMIC DNA]</scope>
    <source>
        <strain evidence="5 6">CCFEE 5311</strain>
    </source>
</reference>
<dbReference type="EMBL" id="JASUXU010000031">
    <property type="protein sequence ID" value="KAK0319278.1"/>
    <property type="molecule type" value="Genomic_DNA"/>
</dbReference>
<dbReference type="OrthoDB" id="3642468at2759"/>
<reference evidence="4" key="3">
    <citation type="submission" date="2023-06" db="EMBL/GenBank/DDBJ databases">
        <title>Black Yeasts Isolated from many extreme environments.</title>
        <authorList>
            <person name="Coleine C."/>
            <person name="Stajich J.E."/>
            <person name="Selbmann L."/>
        </authorList>
    </citation>
    <scope>NUCLEOTIDE SEQUENCE</scope>
    <source>
        <strain evidence="4">CCFEE 5200</strain>
    </source>
</reference>
<evidence type="ECO:0000313" key="5">
    <source>
        <dbReference type="EMBL" id="TKA43597.1"/>
    </source>
</evidence>
<dbReference type="AlphaFoldDB" id="A0A4U0V4S0"/>
<evidence type="ECO:0000256" key="1">
    <source>
        <dbReference type="SAM" id="MobiDB-lite"/>
    </source>
</evidence>
<dbReference type="Pfam" id="PF00646">
    <property type="entry name" value="F-box"/>
    <property type="match status" value="1"/>
</dbReference>
<dbReference type="InterPro" id="IPR001810">
    <property type="entry name" value="F-box_dom"/>
</dbReference>
<dbReference type="CDD" id="cd09917">
    <property type="entry name" value="F-box_SF"/>
    <property type="match status" value="1"/>
</dbReference>
<evidence type="ECO:0000313" key="4">
    <source>
        <dbReference type="EMBL" id="KAK0998264.1"/>
    </source>
</evidence>
<organism evidence="5 6">
    <name type="scientific">Friedmanniomyces endolithicus</name>
    <dbReference type="NCBI Taxonomy" id="329885"/>
    <lineage>
        <taxon>Eukaryota</taxon>
        <taxon>Fungi</taxon>
        <taxon>Dikarya</taxon>
        <taxon>Ascomycota</taxon>
        <taxon>Pezizomycotina</taxon>
        <taxon>Dothideomycetes</taxon>
        <taxon>Dothideomycetidae</taxon>
        <taxon>Mycosphaerellales</taxon>
        <taxon>Teratosphaeriaceae</taxon>
        <taxon>Friedmanniomyces</taxon>
    </lineage>
</organism>
<dbReference type="EMBL" id="JAUJLE010000043">
    <property type="protein sequence ID" value="KAK0998264.1"/>
    <property type="molecule type" value="Genomic_DNA"/>
</dbReference>
<dbReference type="InterPro" id="IPR036047">
    <property type="entry name" value="F-box-like_dom_sf"/>
</dbReference>
<dbReference type="PROSITE" id="PS50181">
    <property type="entry name" value="FBOX"/>
    <property type="match status" value="1"/>
</dbReference>
<feature type="region of interest" description="Disordered" evidence="1">
    <location>
        <begin position="72"/>
        <end position="93"/>
    </location>
</feature>
<dbReference type="Proteomes" id="UP001168146">
    <property type="component" value="Unassembled WGS sequence"/>
</dbReference>
<keyword evidence="7" id="KW-1185">Reference proteome</keyword>
<sequence>MTTIAGSQDSPLEKPVLASELLEEVAFSTTSPLPVEAEYTIVQSTRKVGRKAAIQEDEEPLVDTTAAIAKNSKKTRRLQKQQQKRHQRAVARDRPESFLDLPAELLQEILGYLLPSDVFRLQLLNSATRDFIQQNERAIAKDIMDRRFWVLQRCFPLPIRLDAVDEHTRLALLNPRREKMTEIHKKPYQHIKPLNPQEVCSCPSCLVAWNNLNVALDFAYFQGHLNHREPIPMIPRGSSPKWNSELTEAHAQIVEKAISSPLTYSAILEIHLDSTVGTLLRQVRFPPQTRVHQHNKMISTKTLHPSTLYQVTERDANGSDEFLERDGALVRPSYDVPFNRDNYYSLLAYVPNRKWSTDERKWLYYARGAHERDLEWTRRWFLPKASDDGILQPVPVPSSQAGMKT</sequence>
<dbReference type="Proteomes" id="UP000310066">
    <property type="component" value="Unassembled WGS sequence"/>
</dbReference>
<dbReference type="EMBL" id="NAJP01000018">
    <property type="protein sequence ID" value="TKA43597.1"/>
    <property type="molecule type" value="Genomic_DNA"/>
</dbReference>
<dbReference type="Proteomes" id="UP001175353">
    <property type="component" value="Unassembled WGS sequence"/>
</dbReference>
<evidence type="ECO:0000313" key="7">
    <source>
        <dbReference type="Proteomes" id="UP001175353"/>
    </source>
</evidence>